<dbReference type="InterPro" id="IPR013126">
    <property type="entry name" value="Hsp_70_fam"/>
</dbReference>
<dbReference type="EMBL" id="LN902849">
    <property type="protein sequence ID" value="CUT99864.1"/>
    <property type="molecule type" value="Genomic_DNA"/>
</dbReference>
<evidence type="ECO:0000256" key="1">
    <source>
        <dbReference type="ARBA" id="ARBA00007381"/>
    </source>
</evidence>
<reference evidence="4" key="1">
    <citation type="journal article" date="2013" name="Nature">
        <title>The genomes of four tapeworm species reveal adaptations to parasitism.</title>
        <authorList>
            <person name="Tsai I.J."/>
            <person name="Zarowiecki M."/>
            <person name="Holroyd N."/>
            <person name="Garciarrubio A."/>
            <person name="Sanchez-Flores A."/>
            <person name="Brooks K.L."/>
            <person name="Tracey A."/>
            <person name="Bobes R.J."/>
            <person name="Fragoso G."/>
            <person name="Sciutto E."/>
            <person name="Aslett M."/>
            <person name="Beasley H."/>
            <person name="Bennett H.M."/>
            <person name="Cai J."/>
            <person name="Camicia F."/>
            <person name="Clark R."/>
            <person name="Cucher M."/>
            <person name="De Silva N."/>
            <person name="Day T.A."/>
            <person name="Deplazes P."/>
            <person name="Estrada K."/>
            <person name="Fernandez C."/>
            <person name="Holland P.W."/>
            <person name="Hou J."/>
            <person name="Hu S."/>
            <person name="Huckvale T."/>
            <person name="Hung S.S."/>
            <person name="Kamenetzky L."/>
            <person name="Keane J.A."/>
            <person name="Kiss F."/>
            <person name="Koziol U."/>
            <person name="Lambert O."/>
            <person name="Liu K."/>
            <person name="Luo X."/>
            <person name="Luo Y."/>
            <person name="Macchiaroli N."/>
            <person name="Nichol S."/>
            <person name="Paps J."/>
            <person name="Parkinson J."/>
            <person name="Pouchkina-Stantcheva N."/>
            <person name="Riddiford N."/>
            <person name="Rosenzvit M."/>
            <person name="Salinas G."/>
            <person name="Wasmuth J.D."/>
            <person name="Zamanian M."/>
            <person name="Zheng Y."/>
            <person name="Cai X."/>
            <person name="Soberon X."/>
            <person name="Olson P.D."/>
            <person name="Laclette J.P."/>
            <person name="Brehm K."/>
            <person name="Berriman M."/>
            <person name="Garciarrubio A."/>
            <person name="Bobes R.J."/>
            <person name="Fragoso G."/>
            <person name="Sanchez-Flores A."/>
            <person name="Estrada K."/>
            <person name="Cevallos M.A."/>
            <person name="Morett E."/>
            <person name="Gonzalez V."/>
            <person name="Portillo T."/>
            <person name="Ochoa-Leyva A."/>
            <person name="Jose M.V."/>
            <person name="Sciutto E."/>
            <person name="Landa A."/>
            <person name="Jimenez L."/>
            <person name="Valdes V."/>
            <person name="Carrero J.C."/>
            <person name="Larralde C."/>
            <person name="Morales-Montor J."/>
            <person name="Limon-Lason J."/>
            <person name="Soberon X."/>
            <person name="Laclette J.P."/>
        </authorList>
    </citation>
    <scope>NUCLEOTIDE SEQUENCE [LARGE SCALE GENOMIC DNA]</scope>
</reference>
<dbReference type="GO" id="GO:0005524">
    <property type="term" value="F:ATP binding"/>
    <property type="evidence" value="ECO:0007669"/>
    <property type="project" value="UniProtKB-KW"/>
</dbReference>
<dbReference type="PANTHER" id="PTHR19375">
    <property type="entry name" value="HEAT SHOCK PROTEIN 70KDA"/>
    <property type="match status" value="1"/>
</dbReference>
<keyword evidence="3" id="KW-0067">ATP-binding</keyword>
<dbReference type="STRING" id="6211.A0A0S4MM62"/>
<dbReference type="EMBL" id="LN902849">
    <property type="protein sequence ID" value="CUT99866.1"/>
    <property type="molecule type" value="Genomic_DNA"/>
</dbReference>
<dbReference type="Pfam" id="PF00012">
    <property type="entry name" value="HSP70"/>
    <property type="match status" value="1"/>
</dbReference>
<keyword evidence="5" id="KW-1185">Reference proteome</keyword>
<dbReference type="OrthoDB" id="6151140at2759"/>
<dbReference type="Gene3D" id="2.60.34.10">
    <property type="entry name" value="Substrate Binding Domain Of DNAk, Chain A, domain 1"/>
    <property type="match status" value="1"/>
</dbReference>
<evidence type="ECO:0000256" key="2">
    <source>
        <dbReference type="ARBA" id="ARBA00022741"/>
    </source>
</evidence>
<accession>A0A0S4MM62</accession>
<keyword evidence="2" id="KW-0547">Nucleotide-binding</keyword>
<sequence>MLALLRIVHFDSLQPSLPDHEITFSIDENGIFNASALDISTYETSNINGTCNEGRLSEKEIKRMANDAEKFREEDEKERSRVAARHSLENCICSITSKLDDEVMKQKTSEAF</sequence>
<dbReference type="AlphaFoldDB" id="A0A0S4MM62"/>
<name>A0A0S4MM62_ECHMU</name>
<comment type="similarity">
    <text evidence="1">Belongs to the heat shock protein 70 family.</text>
</comment>
<evidence type="ECO:0000256" key="3">
    <source>
        <dbReference type="ARBA" id="ARBA00022840"/>
    </source>
</evidence>
<dbReference type="Proteomes" id="UP000017246">
    <property type="component" value="Unassembled WGS sequence"/>
</dbReference>
<evidence type="ECO:0000313" key="5">
    <source>
        <dbReference type="Proteomes" id="UP000017246"/>
    </source>
</evidence>
<keyword evidence="4" id="KW-0346">Stress response</keyword>
<dbReference type="EMBL" id="LN902849">
    <property type="protein sequence ID" value="CUT99865.1"/>
    <property type="molecule type" value="Genomic_DNA"/>
</dbReference>
<evidence type="ECO:0000313" key="4">
    <source>
        <dbReference type="EMBL" id="CUT99864.1"/>
    </source>
</evidence>
<organism evidence="4 5">
    <name type="scientific">Echinococcus multilocularis</name>
    <name type="common">Fox tapeworm</name>
    <dbReference type="NCBI Taxonomy" id="6211"/>
    <lineage>
        <taxon>Eukaryota</taxon>
        <taxon>Metazoa</taxon>
        <taxon>Spiralia</taxon>
        <taxon>Lophotrochozoa</taxon>
        <taxon>Platyhelminthes</taxon>
        <taxon>Cestoda</taxon>
        <taxon>Eucestoda</taxon>
        <taxon>Cyclophyllidea</taxon>
        <taxon>Taeniidae</taxon>
        <taxon>Echinococcus</taxon>
    </lineage>
</organism>
<protein>
    <submittedName>
        <fullName evidence="4">Heat shock protein kDa protein</fullName>
    </submittedName>
</protein>
<dbReference type="InterPro" id="IPR029047">
    <property type="entry name" value="HSP70_peptide-bd_sf"/>
</dbReference>
<proteinExistence type="inferred from homology"/>
<reference evidence="4" key="2">
    <citation type="submission" date="2015-11" db="EMBL/GenBank/DDBJ databases">
        <authorList>
            <person name="Zhang Y."/>
            <person name="Guo Z."/>
        </authorList>
    </citation>
    <scope>NUCLEOTIDE SEQUENCE</scope>
</reference>
<dbReference type="SUPFAM" id="SSF100920">
    <property type="entry name" value="Heat shock protein 70kD (HSP70), peptide-binding domain"/>
    <property type="match status" value="1"/>
</dbReference>
<dbReference type="GO" id="GO:0140662">
    <property type="term" value="F:ATP-dependent protein folding chaperone"/>
    <property type="evidence" value="ECO:0007669"/>
    <property type="project" value="InterPro"/>
</dbReference>